<feature type="compositionally biased region" description="Basic and acidic residues" evidence="1">
    <location>
        <begin position="1"/>
        <end position="11"/>
    </location>
</feature>
<sequence length="138" mass="16010">MLVEKSIHVEFDESNDNSPKRDDDPIEGIGLEKLSLEDGEIKANEESHHDCIHTHGKEESVNELNLPLEWKFKKAYPLELIIGDPSQGVRTRASFQNEVIHSAFIFQIEPKSFEEVEKDEFWILAMQEELEQFSRNDV</sequence>
<dbReference type="OrthoDB" id="786741at2759"/>
<organism evidence="2 3">
    <name type="scientific">Apostasia shenzhenica</name>
    <dbReference type="NCBI Taxonomy" id="1088818"/>
    <lineage>
        <taxon>Eukaryota</taxon>
        <taxon>Viridiplantae</taxon>
        <taxon>Streptophyta</taxon>
        <taxon>Embryophyta</taxon>
        <taxon>Tracheophyta</taxon>
        <taxon>Spermatophyta</taxon>
        <taxon>Magnoliopsida</taxon>
        <taxon>Liliopsida</taxon>
        <taxon>Asparagales</taxon>
        <taxon>Orchidaceae</taxon>
        <taxon>Apostasioideae</taxon>
        <taxon>Apostasia</taxon>
    </lineage>
</organism>
<dbReference type="Proteomes" id="UP000236161">
    <property type="component" value="Unassembled WGS sequence"/>
</dbReference>
<evidence type="ECO:0008006" key="4">
    <source>
        <dbReference type="Google" id="ProtNLM"/>
    </source>
</evidence>
<feature type="region of interest" description="Disordered" evidence="1">
    <location>
        <begin position="1"/>
        <end position="27"/>
    </location>
</feature>
<dbReference type="EMBL" id="KZ451916">
    <property type="protein sequence ID" value="PKA62622.1"/>
    <property type="molecule type" value="Genomic_DNA"/>
</dbReference>
<evidence type="ECO:0000313" key="2">
    <source>
        <dbReference type="EMBL" id="PKA62622.1"/>
    </source>
</evidence>
<protein>
    <recommendedName>
        <fullName evidence="4">Retrovirus-related Pol polyprotein from transposon TNT 1-94</fullName>
    </recommendedName>
</protein>
<reference evidence="2 3" key="1">
    <citation type="journal article" date="2017" name="Nature">
        <title>The Apostasia genome and the evolution of orchids.</title>
        <authorList>
            <person name="Zhang G.Q."/>
            <person name="Liu K.W."/>
            <person name="Li Z."/>
            <person name="Lohaus R."/>
            <person name="Hsiao Y.Y."/>
            <person name="Niu S.C."/>
            <person name="Wang J.Y."/>
            <person name="Lin Y.C."/>
            <person name="Xu Q."/>
            <person name="Chen L.J."/>
            <person name="Yoshida K."/>
            <person name="Fujiwara S."/>
            <person name="Wang Z.W."/>
            <person name="Zhang Y.Q."/>
            <person name="Mitsuda N."/>
            <person name="Wang M."/>
            <person name="Liu G.H."/>
            <person name="Pecoraro L."/>
            <person name="Huang H.X."/>
            <person name="Xiao X.J."/>
            <person name="Lin M."/>
            <person name="Wu X.Y."/>
            <person name="Wu W.L."/>
            <person name="Chen Y.Y."/>
            <person name="Chang S.B."/>
            <person name="Sakamoto S."/>
            <person name="Ohme-Takagi M."/>
            <person name="Yagi M."/>
            <person name="Zeng S.J."/>
            <person name="Shen C.Y."/>
            <person name="Yeh C.M."/>
            <person name="Luo Y.B."/>
            <person name="Tsai W.C."/>
            <person name="Van de Peer Y."/>
            <person name="Liu Z.J."/>
        </authorList>
    </citation>
    <scope>NUCLEOTIDE SEQUENCE [LARGE SCALE GENOMIC DNA]</scope>
    <source>
        <strain evidence="3">cv. Shenzhen</strain>
        <tissue evidence="2">Stem</tissue>
    </source>
</reference>
<gene>
    <name evidence="2" type="ORF">AXF42_Ash012209</name>
</gene>
<dbReference type="AlphaFoldDB" id="A0A2I0B4A6"/>
<keyword evidence="3" id="KW-1185">Reference proteome</keyword>
<name>A0A2I0B4A6_9ASPA</name>
<accession>A0A2I0B4A6</accession>
<proteinExistence type="predicted"/>
<evidence type="ECO:0000256" key="1">
    <source>
        <dbReference type="SAM" id="MobiDB-lite"/>
    </source>
</evidence>
<evidence type="ECO:0000313" key="3">
    <source>
        <dbReference type="Proteomes" id="UP000236161"/>
    </source>
</evidence>